<dbReference type="Proteomes" id="UP001444661">
    <property type="component" value="Unassembled WGS sequence"/>
</dbReference>
<evidence type="ECO:0000313" key="3">
    <source>
        <dbReference type="Proteomes" id="UP001444661"/>
    </source>
</evidence>
<sequence length="183" mass="20292">MCKSYQFQTQCVCKSCGHQTAPSSDIVVFPNDRCDQVPDGTPSEECPSLEPPVVVTRYQGVSTSSPSCRRTVETQLKNATRDLFGSLVVISDLIQQEARAESDEIAAARTRQRFALLNLKEALNDGENGGLSPAKGLLDEVLHDANEIRYRSERLERVRENLSSLLQRMVEDAHEARDRAAAL</sequence>
<gene>
    <name evidence="2" type="ORF">PG993_011671</name>
</gene>
<evidence type="ECO:0000256" key="1">
    <source>
        <dbReference type="SAM" id="Coils"/>
    </source>
</evidence>
<evidence type="ECO:0008006" key="4">
    <source>
        <dbReference type="Google" id="ProtNLM"/>
    </source>
</evidence>
<proteinExistence type="predicted"/>
<keyword evidence="1" id="KW-0175">Coiled coil</keyword>
<accession>A0ABR1S0B7</accession>
<name>A0ABR1S0B7_9PEZI</name>
<comment type="caution">
    <text evidence="2">The sequence shown here is derived from an EMBL/GenBank/DDBJ whole genome shotgun (WGS) entry which is preliminary data.</text>
</comment>
<feature type="coiled-coil region" evidence="1">
    <location>
        <begin position="152"/>
        <end position="179"/>
    </location>
</feature>
<dbReference type="EMBL" id="JAQQWK010000011">
    <property type="protein sequence ID" value="KAK8023605.1"/>
    <property type="molecule type" value="Genomic_DNA"/>
</dbReference>
<protein>
    <recommendedName>
        <fullName evidence="4">BAG domain-containing protein</fullName>
    </recommendedName>
</protein>
<evidence type="ECO:0000313" key="2">
    <source>
        <dbReference type="EMBL" id="KAK8023605.1"/>
    </source>
</evidence>
<reference evidence="2 3" key="1">
    <citation type="submission" date="2023-01" db="EMBL/GenBank/DDBJ databases">
        <title>Analysis of 21 Apiospora genomes using comparative genomics revels a genus with tremendous synthesis potential of carbohydrate active enzymes and secondary metabolites.</title>
        <authorList>
            <person name="Sorensen T."/>
        </authorList>
    </citation>
    <scope>NUCLEOTIDE SEQUENCE [LARGE SCALE GENOMIC DNA]</scope>
    <source>
        <strain evidence="2 3">CBS 33761</strain>
    </source>
</reference>
<organism evidence="2 3">
    <name type="scientific">Apiospora rasikravindrae</name>
    <dbReference type="NCBI Taxonomy" id="990691"/>
    <lineage>
        <taxon>Eukaryota</taxon>
        <taxon>Fungi</taxon>
        <taxon>Dikarya</taxon>
        <taxon>Ascomycota</taxon>
        <taxon>Pezizomycotina</taxon>
        <taxon>Sordariomycetes</taxon>
        <taxon>Xylariomycetidae</taxon>
        <taxon>Amphisphaeriales</taxon>
        <taxon>Apiosporaceae</taxon>
        <taxon>Apiospora</taxon>
    </lineage>
</organism>
<keyword evidence="3" id="KW-1185">Reference proteome</keyword>